<gene>
    <name evidence="2" type="ORF">GCM10023082_41870</name>
</gene>
<reference evidence="3" key="1">
    <citation type="journal article" date="2019" name="Int. J. Syst. Evol. Microbiol.">
        <title>The Global Catalogue of Microorganisms (GCM) 10K type strain sequencing project: providing services to taxonomists for standard genome sequencing and annotation.</title>
        <authorList>
            <consortium name="The Broad Institute Genomics Platform"/>
            <consortium name="The Broad Institute Genome Sequencing Center for Infectious Disease"/>
            <person name="Wu L."/>
            <person name="Ma J."/>
        </authorList>
    </citation>
    <scope>NUCLEOTIDE SEQUENCE [LARGE SCALE GENOMIC DNA]</scope>
    <source>
        <strain evidence="3">JCM 30846</strain>
    </source>
</reference>
<protein>
    <submittedName>
        <fullName evidence="2">Alpha/beta hydrolase-fold protein</fullName>
    </submittedName>
</protein>
<dbReference type="InterPro" id="IPR000801">
    <property type="entry name" value="Esterase-like"/>
</dbReference>
<comment type="caution">
    <text evidence="2">The sequence shown here is derived from an EMBL/GenBank/DDBJ whole genome shotgun (WGS) entry which is preliminary data.</text>
</comment>
<keyword evidence="3" id="KW-1185">Reference proteome</keyword>
<dbReference type="Proteomes" id="UP001499884">
    <property type="component" value="Unassembled WGS sequence"/>
</dbReference>
<keyword evidence="1" id="KW-1133">Transmembrane helix</keyword>
<feature type="transmembrane region" description="Helical" evidence="1">
    <location>
        <begin position="39"/>
        <end position="60"/>
    </location>
</feature>
<proteinExistence type="predicted"/>
<dbReference type="PANTHER" id="PTHR48098:SF1">
    <property type="entry name" value="DIACYLGLYCEROL ACYLTRANSFERASE_MYCOLYLTRANSFERASE AG85A"/>
    <property type="match status" value="1"/>
</dbReference>
<dbReference type="PANTHER" id="PTHR48098">
    <property type="entry name" value="ENTEROCHELIN ESTERASE-RELATED"/>
    <property type="match status" value="1"/>
</dbReference>
<organism evidence="2 3">
    <name type="scientific">Streptomyces tremellae</name>
    <dbReference type="NCBI Taxonomy" id="1124239"/>
    <lineage>
        <taxon>Bacteria</taxon>
        <taxon>Bacillati</taxon>
        <taxon>Actinomycetota</taxon>
        <taxon>Actinomycetes</taxon>
        <taxon>Kitasatosporales</taxon>
        <taxon>Streptomycetaceae</taxon>
        <taxon>Streptomyces</taxon>
    </lineage>
</organism>
<dbReference type="SUPFAM" id="SSF53474">
    <property type="entry name" value="alpha/beta-Hydrolases"/>
    <property type="match status" value="1"/>
</dbReference>
<dbReference type="EMBL" id="BAABEP010000031">
    <property type="protein sequence ID" value="GAA3740479.1"/>
    <property type="molecule type" value="Genomic_DNA"/>
</dbReference>
<dbReference type="InterPro" id="IPR050583">
    <property type="entry name" value="Mycobacterial_A85_antigen"/>
</dbReference>
<keyword evidence="2" id="KW-0378">Hydrolase</keyword>
<dbReference type="GO" id="GO:0016787">
    <property type="term" value="F:hydrolase activity"/>
    <property type="evidence" value="ECO:0007669"/>
    <property type="project" value="UniProtKB-KW"/>
</dbReference>
<dbReference type="InterPro" id="IPR029058">
    <property type="entry name" value="AB_hydrolase_fold"/>
</dbReference>
<keyword evidence="1" id="KW-0472">Membrane</keyword>
<dbReference type="Pfam" id="PF00756">
    <property type="entry name" value="Esterase"/>
    <property type="match status" value="1"/>
</dbReference>
<accession>A0ABP7FJ52</accession>
<name>A0ABP7FJ52_9ACTN</name>
<sequence length="370" mass="40013">MGLTSHKVLGVAVLAAVVLFVLTVWRWPRLARPGVRQVAGRAGLLLATQVAVFAAVALVVNRSFLFYASWDDLLGRETGTGTVLVHDTDPTGAVTDAQRPVDAGLPRGSDAARVGLVRQTAIAGPRSHIVSSAYVYLPPQYFQPAYRHRLFPAAIVLTGYPGAAQALVSRLDYPAIARAQAAAHHMEPMVLVMLRPTVAPPRDTECVDVPHGPRTETYLAKDIPDVVTHSYRVGPGLTHWGIIGDSTGGYCALKIAMHHPEDFGAAVGLAAYYRAAEDPTTGDLFHGDEALRHDADLMWLLRHRTPPATSLLVTSTLHGETNLRATREFIRAVRAPARVSSIVLPSGGHNYNTWKREIPPALVWLGQRIG</sequence>
<keyword evidence="1" id="KW-0812">Transmembrane</keyword>
<evidence type="ECO:0000256" key="1">
    <source>
        <dbReference type="SAM" id="Phobius"/>
    </source>
</evidence>
<evidence type="ECO:0000313" key="3">
    <source>
        <dbReference type="Proteomes" id="UP001499884"/>
    </source>
</evidence>
<feature type="transmembrane region" description="Helical" evidence="1">
    <location>
        <begin position="6"/>
        <end position="27"/>
    </location>
</feature>
<evidence type="ECO:0000313" key="2">
    <source>
        <dbReference type="EMBL" id="GAA3740479.1"/>
    </source>
</evidence>
<dbReference type="Gene3D" id="3.40.50.1820">
    <property type="entry name" value="alpha/beta hydrolase"/>
    <property type="match status" value="1"/>
</dbReference>
<dbReference type="RefSeq" id="WP_345649656.1">
    <property type="nucleotide sequence ID" value="NZ_BAABEP010000031.1"/>
</dbReference>